<evidence type="ECO:0000313" key="2">
    <source>
        <dbReference type="Proteomes" id="UP001165064"/>
    </source>
</evidence>
<evidence type="ECO:0000313" key="1">
    <source>
        <dbReference type="EMBL" id="GME78288.1"/>
    </source>
</evidence>
<organism evidence="1 2">
    <name type="scientific">Ambrosiozyma monospora</name>
    <name type="common">Yeast</name>
    <name type="synonym">Endomycopsis monosporus</name>
    <dbReference type="NCBI Taxonomy" id="43982"/>
    <lineage>
        <taxon>Eukaryota</taxon>
        <taxon>Fungi</taxon>
        <taxon>Dikarya</taxon>
        <taxon>Ascomycota</taxon>
        <taxon>Saccharomycotina</taxon>
        <taxon>Pichiomycetes</taxon>
        <taxon>Pichiales</taxon>
        <taxon>Pichiaceae</taxon>
        <taxon>Ambrosiozyma</taxon>
    </lineage>
</organism>
<dbReference type="EMBL" id="BSXS01002140">
    <property type="protein sequence ID" value="GME78288.1"/>
    <property type="molecule type" value="Genomic_DNA"/>
</dbReference>
<keyword evidence="2" id="KW-1185">Reference proteome</keyword>
<sequence length="964" mass="109689">MFMTVRKREMFQGAKTTQIPEDSRFTIDPSIVVERAKIDKHLLDFFKKQLESNTRRFLSPEQLDAVAAGFKLAFFDDFGTVYKFTTSQITQIIAVYGLAFHFGTVRRCPVIYIVCSPNQRGPTGRVICGVKFGIHIDLATDTCYLRVVTKDKTHNHSIDATIAKTKPLFVYEIDYRNESLVKQSITVDLAEHPEFQLPLLENTKGIGLKTYLKQLIRSCKQSMFTNRELENIKAAFKKAFYDDVSKIYRLTVSQVAQIMVVYGRCFHLDTSRGSRTVYLICAPNKQGSGHKMDPCGLRFGLYIDHEHQVLYLKVLDTNLGKDHNHSFEQLVKKLKNLEISAIFKGFQKSGVYRSPDDHEFRERLLELTVPVEVPEDPTFELPIKGPTRGRQVMSSLDTLLGTASLDNMTPPQIRAAADTVKKVFFTEPDKIFRFTKSQIGQVLYFTQNWLSIGCNPANWAMSMICAPNARRGPRMPFMVEQCSMRFGLYFDYAHDFFFVRLLESADDSEHTHSFSLCMAKSGLRVLDNGDYAVCANNFLDEKMKLKKTWSLTEKFRLRKERVNKKRQSEPDVRFEDAEGSSADVGMDENDVSESIQDDFDDDIDKDNGDETNDSEASIAEIDNYDDIMKVEEDEKVKMEIDNDVDVDSEVENQLKEEDEDDVFPKKEDDSDMDMDIDEQNDELGSLVDEEHDGSVIGNHNNDDANSMENQFEGGSELPDIYDDDFGPDSQNDEGQDSDPDEYQNRVVKEEVAMPTEISRNKKPTRRPTTQNSKPVIRLSSNRKHDVPPSSTDESDSDIESDSYDDNVRVSAKKNTHKPARRPKNKVPEDTTTRKSSANKHNLTKNTVESDNNSEFEPDSGSDADSEKESLKNVFNSTSNFKARKPARRPTSGTPDGRRLSRGRSDSVSRDTADDGNGYDFDEDSDDDLLLPSSEDSDLEDESEDEDRVSGSSRARRENLYQNYL</sequence>
<accession>A0ACB5T096</accession>
<name>A0ACB5T096_AMBMO</name>
<dbReference type="Proteomes" id="UP001165064">
    <property type="component" value="Unassembled WGS sequence"/>
</dbReference>
<reference evidence="1" key="1">
    <citation type="submission" date="2023-04" db="EMBL/GenBank/DDBJ databases">
        <title>Ambrosiozyma monospora NBRC 10751.</title>
        <authorList>
            <person name="Ichikawa N."/>
            <person name="Sato H."/>
            <person name="Tonouchi N."/>
        </authorList>
    </citation>
    <scope>NUCLEOTIDE SEQUENCE</scope>
    <source>
        <strain evidence="1">NBRC 10751</strain>
    </source>
</reference>
<protein>
    <submittedName>
        <fullName evidence="1">Unnamed protein product</fullName>
    </submittedName>
</protein>
<comment type="caution">
    <text evidence="1">The sequence shown here is derived from an EMBL/GenBank/DDBJ whole genome shotgun (WGS) entry which is preliminary data.</text>
</comment>
<gene>
    <name evidence="1" type="ORF">Amon02_000337700</name>
</gene>
<proteinExistence type="predicted"/>